<dbReference type="PROSITE" id="PS00039">
    <property type="entry name" value="DEAD_ATP_HELICASE"/>
    <property type="match status" value="1"/>
</dbReference>
<dbReference type="Pfam" id="PF00270">
    <property type="entry name" value="DEAD"/>
    <property type="match status" value="1"/>
</dbReference>
<dbReference type="InterPro" id="IPR000629">
    <property type="entry name" value="RNA-helicase_DEAD-box_CS"/>
</dbReference>
<evidence type="ECO:0000256" key="2">
    <source>
        <dbReference type="ARBA" id="ARBA00022741"/>
    </source>
</evidence>
<proteinExistence type="inferred from homology"/>
<keyword evidence="6" id="KW-0694">RNA-binding</keyword>
<dbReference type="GO" id="GO:0003723">
    <property type="term" value="F:RNA binding"/>
    <property type="evidence" value="ECO:0007669"/>
    <property type="project" value="UniProtKB-KW"/>
</dbReference>
<dbReference type="GeneID" id="100144776"/>
<evidence type="ECO:0000256" key="8">
    <source>
        <dbReference type="PROSITE-ProRule" id="PRU00552"/>
    </source>
</evidence>
<reference evidence="15" key="1">
    <citation type="submission" date="2010-06" db="EMBL/GenBank/DDBJ databases">
        <authorList>
            <person name="Jiang H."/>
            <person name="Abraham K."/>
            <person name="Ali S."/>
            <person name="Alsbrooks S.L."/>
            <person name="Anim B.N."/>
            <person name="Anosike U.S."/>
            <person name="Attaway T."/>
            <person name="Bandaranaike D.P."/>
            <person name="Battles P.K."/>
            <person name="Bell S.N."/>
            <person name="Bell A.V."/>
            <person name="Beltran B."/>
            <person name="Bickham C."/>
            <person name="Bustamante Y."/>
            <person name="Caleb T."/>
            <person name="Canada A."/>
            <person name="Cardenas V."/>
            <person name="Carter K."/>
            <person name="Chacko J."/>
            <person name="Chandrabose M.N."/>
            <person name="Chavez D."/>
            <person name="Chavez A."/>
            <person name="Chen L."/>
            <person name="Chu H.-S."/>
            <person name="Claassen K.J."/>
            <person name="Cockrell R."/>
            <person name="Collins M."/>
            <person name="Cooper J.A."/>
            <person name="Cree A."/>
            <person name="Curry S.M."/>
            <person name="Da Y."/>
            <person name="Dao M.D."/>
            <person name="Das B."/>
            <person name="Davila M.-L."/>
            <person name="Davy-Carroll L."/>
            <person name="Denson S."/>
            <person name="Dinh H."/>
            <person name="Ebong V.E."/>
            <person name="Edwards J.R."/>
            <person name="Egan A."/>
            <person name="El-Daye J."/>
            <person name="Escobedo L."/>
            <person name="Fernandez S."/>
            <person name="Fernando P.R."/>
            <person name="Flagg N."/>
            <person name="Forbes L.D."/>
            <person name="Fowler R.G."/>
            <person name="Fu Q."/>
            <person name="Gabisi R.A."/>
            <person name="Ganer J."/>
            <person name="Garbino Pronczuk A."/>
            <person name="Garcia R.M."/>
            <person name="Garner T."/>
            <person name="Garrett T.E."/>
            <person name="Gonzalez D.A."/>
            <person name="Hamid H."/>
            <person name="Hawkins E.S."/>
            <person name="Hirani K."/>
            <person name="Hogues M.E."/>
            <person name="Hollins B."/>
            <person name="Hsiao C.-H."/>
            <person name="Jabil R."/>
            <person name="James M.L."/>
            <person name="Jhangiani S.N."/>
            <person name="Johnson B."/>
            <person name="Johnson Q."/>
            <person name="Joshi V."/>
            <person name="Kalu J.B."/>
            <person name="Kam C."/>
            <person name="Kashfia A."/>
            <person name="Keebler J."/>
            <person name="Kisamo H."/>
            <person name="Kovar C.L."/>
            <person name="Lago L.A."/>
            <person name="Lai C.-Y."/>
            <person name="Laidlaw J."/>
            <person name="Lara F."/>
            <person name="Le T.-K."/>
            <person name="Lee S.L."/>
            <person name="Legall F.H."/>
            <person name="Lemon S.J."/>
            <person name="Lewis L.R."/>
            <person name="Li B."/>
            <person name="Liu Y."/>
            <person name="Liu Y.-S."/>
            <person name="Lopez J."/>
            <person name="Lozado R.J."/>
            <person name="Lu J."/>
            <person name="Madu R.C."/>
            <person name="Maheshwari M."/>
            <person name="Maheshwari R."/>
            <person name="Malloy K."/>
            <person name="Martinez E."/>
            <person name="Mathew T."/>
            <person name="Mercado I.C."/>
            <person name="Mercado C."/>
            <person name="Meyer B."/>
            <person name="Montgomery K."/>
            <person name="Morgan M.B."/>
            <person name="Munidasa M."/>
            <person name="Nazareth L.V."/>
            <person name="Nelson J."/>
            <person name="Ng B.M."/>
            <person name="Nguyen N.B."/>
            <person name="Nguyen P.Q."/>
            <person name="Nguyen T."/>
            <person name="Obregon M."/>
            <person name="Okwuonu G.O."/>
            <person name="Onwere C.G."/>
            <person name="Orozco G."/>
            <person name="Parra A."/>
            <person name="Patel S."/>
            <person name="Patil S."/>
            <person name="Perez A."/>
            <person name="Perez Y."/>
            <person name="Pham C."/>
            <person name="Primus E.L."/>
            <person name="Pu L.-L."/>
            <person name="Puazo M."/>
            <person name="Qin X."/>
            <person name="Quiroz J.B."/>
            <person name="Reese J."/>
            <person name="Richards S."/>
            <person name="Rives C.M."/>
            <person name="Robberts R."/>
            <person name="Ruiz S.J."/>
            <person name="Ruiz M.J."/>
            <person name="Santibanez J."/>
            <person name="Schneider B.W."/>
            <person name="Sisson I."/>
            <person name="Smith M."/>
            <person name="Sodergren E."/>
            <person name="Song X.-Z."/>
            <person name="Song B.B."/>
            <person name="Summersgill H."/>
            <person name="Thelus R."/>
            <person name="Thornton R.D."/>
            <person name="Trejos Z.Y."/>
            <person name="Usmani K."/>
            <person name="Vattathil S."/>
            <person name="Villasana D."/>
            <person name="Walker D.L."/>
            <person name="Wang S."/>
            <person name="Wang K."/>
            <person name="White C.S."/>
            <person name="Williams A.C."/>
            <person name="Williamson J."/>
            <person name="Wilson K."/>
            <person name="Woghiren I.O."/>
            <person name="Woodworth J.R."/>
            <person name="Worley K.C."/>
            <person name="Wright R.A."/>
            <person name="Wu W."/>
            <person name="Young L."/>
            <person name="Zhang L."/>
            <person name="Zhang J."/>
            <person name="Zhu Y."/>
            <person name="Muzny D.M."/>
            <person name="Weinstock G."/>
            <person name="Gibbs R.A."/>
        </authorList>
    </citation>
    <scope>NUCLEOTIDE SEQUENCE [LARGE SCALE GENOMIC DNA]</scope>
    <source>
        <strain evidence="15">LSR1</strain>
    </source>
</reference>
<keyword evidence="4 9" id="KW-0347">Helicase</keyword>
<comment type="catalytic activity">
    <reaction evidence="7">
        <text>ATP + H2O = ADP + phosphate + H(+)</text>
        <dbReference type="Rhea" id="RHEA:13065"/>
        <dbReference type="ChEBI" id="CHEBI:15377"/>
        <dbReference type="ChEBI" id="CHEBI:15378"/>
        <dbReference type="ChEBI" id="CHEBI:30616"/>
        <dbReference type="ChEBI" id="CHEBI:43474"/>
        <dbReference type="ChEBI" id="CHEBI:456216"/>
        <dbReference type="EC" id="3.6.4.13"/>
    </reaction>
</comment>
<evidence type="ECO:0000259" key="12">
    <source>
        <dbReference type="PROSITE" id="PS51194"/>
    </source>
</evidence>
<dbReference type="SUPFAM" id="SSF52540">
    <property type="entry name" value="P-loop containing nucleoside triphosphate hydrolases"/>
    <property type="match status" value="2"/>
</dbReference>
<reference evidence="14" key="2">
    <citation type="submission" date="2022-06" db="UniProtKB">
        <authorList>
            <consortium name="EnsemblMetazoa"/>
        </authorList>
    </citation>
    <scope>IDENTIFICATION</scope>
</reference>
<comment type="similarity">
    <text evidence="9">Belongs to the DEAD box helicase family.</text>
</comment>
<feature type="compositionally biased region" description="Gly residues" evidence="10">
    <location>
        <begin position="20"/>
        <end position="30"/>
    </location>
</feature>
<evidence type="ECO:0000259" key="11">
    <source>
        <dbReference type="PROSITE" id="PS51192"/>
    </source>
</evidence>
<evidence type="ECO:0000313" key="15">
    <source>
        <dbReference type="Proteomes" id="UP000007819"/>
    </source>
</evidence>
<evidence type="ECO:0000313" key="14">
    <source>
        <dbReference type="EnsemblMetazoa" id="XP_001948608.2"/>
    </source>
</evidence>
<evidence type="ECO:0000256" key="6">
    <source>
        <dbReference type="ARBA" id="ARBA00022884"/>
    </source>
</evidence>
<feature type="domain" description="Helicase ATP-binding" evidence="11">
    <location>
        <begin position="192"/>
        <end position="375"/>
    </location>
</feature>
<evidence type="ECO:0000256" key="5">
    <source>
        <dbReference type="ARBA" id="ARBA00022840"/>
    </source>
</evidence>
<feature type="domain" description="Helicase C-terminal" evidence="12">
    <location>
        <begin position="406"/>
        <end position="549"/>
    </location>
</feature>
<feature type="domain" description="DEAD-box RNA helicase Q" evidence="13">
    <location>
        <begin position="161"/>
        <end position="189"/>
    </location>
</feature>
<feature type="compositionally biased region" description="Acidic residues" evidence="10">
    <location>
        <begin position="1"/>
        <end position="10"/>
    </location>
</feature>
<feature type="region of interest" description="Disordered" evidence="10">
    <location>
        <begin position="1"/>
        <end position="128"/>
    </location>
</feature>
<dbReference type="InterPro" id="IPR011545">
    <property type="entry name" value="DEAD/DEAH_box_helicase_dom"/>
</dbReference>
<dbReference type="InterPro" id="IPR014014">
    <property type="entry name" value="RNA_helicase_DEAD_Q_motif"/>
</dbReference>
<evidence type="ECO:0000259" key="13">
    <source>
        <dbReference type="PROSITE" id="PS51195"/>
    </source>
</evidence>
<evidence type="ECO:0000256" key="9">
    <source>
        <dbReference type="RuleBase" id="RU000492"/>
    </source>
</evidence>
<dbReference type="InterPro" id="IPR027417">
    <property type="entry name" value="P-loop_NTPase"/>
</dbReference>
<dbReference type="PROSITE" id="PS51192">
    <property type="entry name" value="HELICASE_ATP_BIND_1"/>
    <property type="match status" value="1"/>
</dbReference>
<dbReference type="FunFam" id="3.40.50.300:FF:000008">
    <property type="entry name" value="ATP-dependent RNA helicase RhlB"/>
    <property type="match status" value="1"/>
</dbReference>
<dbReference type="RefSeq" id="XP_001948608.2">
    <property type="nucleotide sequence ID" value="XM_001948573.5"/>
</dbReference>
<keyword evidence="15" id="KW-1185">Reference proteome</keyword>
<dbReference type="GO" id="GO:0031047">
    <property type="term" value="P:regulatory ncRNA-mediated gene silencing"/>
    <property type="evidence" value="ECO:0007669"/>
    <property type="project" value="UniProtKB-ARBA"/>
</dbReference>
<keyword evidence="5 9" id="KW-0067">ATP-binding</keyword>
<dbReference type="EnsemblMetazoa" id="XM_001948573.5">
    <property type="protein sequence ID" value="XP_001948608.2"/>
    <property type="gene ID" value="LOC100144776"/>
</dbReference>
<dbReference type="FunFam" id="3.40.50.300:FF:000397">
    <property type="entry name" value="Probable ATP-dependent RNA helicase DDX4"/>
    <property type="match status" value="1"/>
</dbReference>
<feature type="short sequence motif" description="Q motif" evidence="8">
    <location>
        <begin position="161"/>
        <end position="189"/>
    </location>
</feature>
<dbReference type="OrthoDB" id="196131at2759"/>
<dbReference type="InterPro" id="IPR044763">
    <property type="entry name" value="Ded1/Dbp1_DEADc"/>
</dbReference>
<feature type="compositionally biased region" description="Basic residues" evidence="10">
    <location>
        <begin position="74"/>
        <end position="83"/>
    </location>
</feature>
<dbReference type="Proteomes" id="UP000007819">
    <property type="component" value="Chromosome X"/>
</dbReference>
<dbReference type="SMART" id="SM00487">
    <property type="entry name" value="DEXDc"/>
    <property type="match status" value="1"/>
</dbReference>
<dbReference type="PROSITE" id="PS51195">
    <property type="entry name" value="Q_MOTIF"/>
    <property type="match status" value="1"/>
</dbReference>
<dbReference type="GO" id="GO:0005524">
    <property type="term" value="F:ATP binding"/>
    <property type="evidence" value="ECO:0007669"/>
    <property type="project" value="UniProtKB-KW"/>
</dbReference>
<dbReference type="InterPro" id="IPR014001">
    <property type="entry name" value="Helicase_ATP-bd"/>
</dbReference>
<dbReference type="PANTHER" id="PTHR47958">
    <property type="entry name" value="ATP-DEPENDENT RNA HELICASE DBP3"/>
    <property type="match status" value="1"/>
</dbReference>
<dbReference type="CDD" id="cd18787">
    <property type="entry name" value="SF2_C_DEAD"/>
    <property type="match status" value="1"/>
</dbReference>
<keyword evidence="3 9" id="KW-0378">Hydrolase</keyword>
<dbReference type="KEGG" id="api:100144776"/>
<protein>
    <recommendedName>
        <fullName evidence="1">RNA helicase</fullName>
        <ecNumber evidence="1">3.6.4.13</ecNumber>
    </recommendedName>
</protein>
<keyword evidence="2 9" id="KW-0547">Nucleotide-binding</keyword>
<dbReference type="PROSITE" id="PS51194">
    <property type="entry name" value="HELICASE_CTER"/>
    <property type="match status" value="1"/>
</dbReference>
<evidence type="ECO:0000256" key="7">
    <source>
        <dbReference type="ARBA" id="ARBA00047984"/>
    </source>
</evidence>
<name>A0A8R2A5E2_ACYPI</name>
<evidence type="ECO:0000256" key="1">
    <source>
        <dbReference type="ARBA" id="ARBA00012552"/>
    </source>
</evidence>
<accession>A0A8R2A5E2</accession>
<organism evidence="14 15">
    <name type="scientific">Acyrthosiphon pisum</name>
    <name type="common">Pea aphid</name>
    <dbReference type="NCBI Taxonomy" id="7029"/>
    <lineage>
        <taxon>Eukaryota</taxon>
        <taxon>Metazoa</taxon>
        <taxon>Ecdysozoa</taxon>
        <taxon>Arthropoda</taxon>
        <taxon>Hexapoda</taxon>
        <taxon>Insecta</taxon>
        <taxon>Pterygota</taxon>
        <taxon>Neoptera</taxon>
        <taxon>Paraneoptera</taxon>
        <taxon>Hemiptera</taxon>
        <taxon>Sternorrhyncha</taxon>
        <taxon>Aphidomorpha</taxon>
        <taxon>Aphidoidea</taxon>
        <taxon>Aphididae</taxon>
        <taxon>Macrosiphini</taxon>
        <taxon>Acyrthosiphon</taxon>
    </lineage>
</organism>
<evidence type="ECO:0000256" key="3">
    <source>
        <dbReference type="ARBA" id="ARBA00022801"/>
    </source>
</evidence>
<evidence type="ECO:0000256" key="10">
    <source>
        <dbReference type="SAM" id="MobiDB-lite"/>
    </source>
</evidence>
<dbReference type="GO" id="GO:0003724">
    <property type="term" value="F:RNA helicase activity"/>
    <property type="evidence" value="ECO:0007669"/>
    <property type="project" value="UniProtKB-EC"/>
</dbReference>
<evidence type="ECO:0000256" key="4">
    <source>
        <dbReference type="ARBA" id="ARBA00022806"/>
    </source>
</evidence>
<sequence>MSDGGWDDESGSSNQRGRGRGGNRGGGRGRGNYNNRNNDDFDSASQGDSWGNGGGSSEWGTNDDGDRDGGSRGRGGRGGRGRGGRGGGRNMDRSNGDEDGGDGNFGGDDGEAPVNDKPRPTYIPPEIDENDVYGIGVGSNFNKYENIEVKVSGDNVPKHIESFKSSGLREVLIEKLVKCNYTTPTPIQKYCIPVIISGRDMMATAQTGSGKTAAFVLPIVHTLLSQPQDLVFDRDYCEPQCIIMSPTRELAIQIRDVVFKLTNGTCIKQSILYGGTATGHQRGTLANGIHILVATPGRLNDFVGRGYVSFNSLRFFVLDEADRMLDMGFKPDIEKILNHETMVDVNTRQTLLFSATLADDIQMLSKAYLKPNYVFVAVGEIGGACKDVKQEIREVTKFEKKKELIKVLESLGDCKGTMVFVEQKRNADFIAAFLSEKDYPTTSIHGDREQPEREQALRDFKNNRMKILVATAVAARGLDIKGVNCVINFDMPSSIDEYVHRIGRTGRLGNSGRAVSFYDSTSDSNLSSDLVRILKQAEQEVPSFLDGAGGSYGGDSYGGSSNACSDVRVTTQAADDDGW</sequence>
<dbReference type="Gene3D" id="3.40.50.300">
    <property type="entry name" value="P-loop containing nucleotide triphosphate hydrolases"/>
    <property type="match status" value="2"/>
</dbReference>
<dbReference type="GO" id="GO:0016787">
    <property type="term" value="F:hydrolase activity"/>
    <property type="evidence" value="ECO:0007669"/>
    <property type="project" value="UniProtKB-KW"/>
</dbReference>
<dbReference type="SMART" id="SM00490">
    <property type="entry name" value="HELICc"/>
    <property type="match status" value="1"/>
</dbReference>
<dbReference type="Pfam" id="PF00271">
    <property type="entry name" value="Helicase_C"/>
    <property type="match status" value="1"/>
</dbReference>
<dbReference type="AlphaFoldDB" id="A0A8R2A5E2"/>
<dbReference type="EC" id="3.6.4.13" evidence="1"/>
<dbReference type="InterPro" id="IPR001650">
    <property type="entry name" value="Helicase_C-like"/>
</dbReference>
<dbReference type="CDD" id="cd17967">
    <property type="entry name" value="DEADc_DDX3_DDX4"/>
    <property type="match status" value="1"/>
</dbReference>